<organism evidence="3 5">
    <name type="scientific">Paraburkholderia fungorum</name>
    <dbReference type="NCBI Taxonomy" id="134537"/>
    <lineage>
        <taxon>Bacteria</taxon>
        <taxon>Pseudomonadati</taxon>
        <taxon>Pseudomonadota</taxon>
        <taxon>Betaproteobacteria</taxon>
        <taxon>Burkholderiales</taxon>
        <taxon>Burkholderiaceae</taxon>
        <taxon>Paraburkholderia</taxon>
    </lineage>
</organism>
<dbReference type="AlphaFoldDB" id="A0AAP5QJA4"/>
<keyword evidence="1" id="KW-1133">Transmembrane helix</keyword>
<dbReference type="GeneID" id="66513801"/>
<feature type="transmembrane region" description="Helical" evidence="1">
    <location>
        <begin position="80"/>
        <end position="100"/>
    </location>
</feature>
<dbReference type="EMBL" id="CP010025">
    <property type="protein sequence ID" value="AJZ56887.1"/>
    <property type="molecule type" value="Genomic_DNA"/>
</dbReference>
<name>A0AAP5QJA4_9BURK</name>
<keyword evidence="1" id="KW-0812">Transmembrane</keyword>
<proteinExistence type="predicted"/>
<sequence>MGLVVALSSGLIFGIGLIISGMANPAKVLGFLDIAGNWDPSLAFVMLGAICVAAIHFTLAKLRKRSILGFPMQLPGKLAVTPRLVLGSAVFGVGWALAGLCPSPALVALGAGIYKSWGFVVAMLAGIALFELAERAKLGRTRV</sequence>
<dbReference type="Proteomes" id="UP001246473">
    <property type="component" value="Unassembled WGS sequence"/>
</dbReference>
<dbReference type="EMBL" id="JANSLM010000023">
    <property type="protein sequence ID" value="MDT8843262.1"/>
    <property type="molecule type" value="Genomic_DNA"/>
</dbReference>
<evidence type="ECO:0000256" key="1">
    <source>
        <dbReference type="SAM" id="Phobius"/>
    </source>
</evidence>
<dbReference type="KEGG" id="bfn:OI25_7498"/>
<dbReference type="Proteomes" id="UP000032614">
    <property type="component" value="Chromosome 3"/>
</dbReference>
<evidence type="ECO:0000313" key="4">
    <source>
        <dbReference type="Proteomes" id="UP000032614"/>
    </source>
</evidence>
<accession>A0AAP5QJA4</accession>
<feature type="transmembrane region" description="Helical" evidence="1">
    <location>
        <begin position="41"/>
        <end position="59"/>
    </location>
</feature>
<evidence type="ECO:0000313" key="2">
    <source>
        <dbReference type="EMBL" id="AJZ56887.1"/>
    </source>
</evidence>
<keyword evidence="1" id="KW-0472">Membrane</keyword>
<gene>
    <name evidence="2" type="ORF">OI25_7498</name>
    <name evidence="3" type="ORF">ParKJ_38170</name>
</gene>
<protein>
    <submittedName>
        <fullName evidence="2">Sulfur transport family protein</fullName>
    </submittedName>
    <submittedName>
        <fullName evidence="3">YeeE/YedE thiosulfate transporter family protein</fullName>
    </submittedName>
</protein>
<evidence type="ECO:0000313" key="3">
    <source>
        <dbReference type="EMBL" id="MDT8843262.1"/>
    </source>
</evidence>
<dbReference type="InterPro" id="IPR046513">
    <property type="entry name" value="DUF6691"/>
</dbReference>
<evidence type="ECO:0000313" key="5">
    <source>
        <dbReference type="Proteomes" id="UP001246473"/>
    </source>
</evidence>
<reference evidence="3" key="2">
    <citation type="submission" date="2022-08" db="EMBL/GenBank/DDBJ databases">
        <authorList>
            <person name="Kim S.-J."/>
        </authorList>
    </citation>
    <scope>NUCLEOTIDE SEQUENCE</scope>
    <source>
        <strain evidence="3">KJ</strain>
    </source>
</reference>
<reference evidence="2 4" key="1">
    <citation type="journal article" date="2015" name="Genome Announc.">
        <title>Complete genome sequences for 59 burkholderia isolates, both pathogenic and near neighbor.</title>
        <authorList>
            <person name="Johnson S.L."/>
            <person name="Bishop-Lilly K.A."/>
            <person name="Ladner J.T."/>
            <person name="Daligault H.E."/>
            <person name="Davenport K.W."/>
            <person name="Jaissle J."/>
            <person name="Frey K.G."/>
            <person name="Koroleva G.I."/>
            <person name="Bruce D.C."/>
            <person name="Coyne S.R."/>
            <person name="Broomall S.M."/>
            <person name="Li P.E."/>
            <person name="Teshima H."/>
            <person name="Gibbons H.S."/>
            <person name="Palacios G.F."/>
            <person name="Rosenzweig C.N."/>
            <person name="Redden C.L."/>
            <person name="Xu Y."/>
            <person name="Minogue T.D."/>
            <person name="Chain P.S."/>
        </authorList>
    </citation>
    <scope>NUCLEOTIDE SEQUENCE [LARGE SCALE GENOMIC DNA]</scope>
    <source>
        <strain evidence="2 4">ATCC BAA-463</strain>
    </source>
</reference>
<dbReference type="RefSeq" id="WP_046565530.1">
    <property type="nucleotide sequence ID" value="NZ_CP010025.1"/>
</dbReference>
<dbReference type="Pfam" id="PF20398">
    <property type="entry name" value="DUF6691"/>
    <property type="match status" value="1"/>
</dbReference>
<feature type="transmembrane region" description="Helical" evidence="1">
    <location>
        <begin position="112"/>
        <end position="133"/>
    </location>
</feature>